<feature type="region of interest" description="Disordered" evidence="4">
    <location>
        <begin position="902"/>
        <end position="938"/>
    </location>
</feature>
<dbReference type="InterPro" id="IPR011990">
    <property type="entry name" value="TPR-like_helical_dom_sf"/>
</dbReference>
<evidence type="ECO:0000313" key="6">
    <source>
        <dbReference type="EMBL" id="PKK89445.1"/>
    </source>
</evidence>
<dbReference type="Proteomes" id="UP000233256">
    <property type="component" value="Unassembled WGS sequence"/>
</dbReference>
<feature type="repeat" description="TPR" evidence="3">
    <location>
        <begin position="1492"/>
        <end position="1525"/>
    </location>
</feature>
<evidence type="ECO:0000256" key="1">
    <source>
        <dbReference type="ARBA" id="ARBA00022737"/>
    </source>
</evidence>
<comment type="caution">
    <text evidence="6">The sequence shown here is derived from an EMBL/GenBank/DDBJ whole genome shotgun (WGS) entry which is preliminary data.</text>
</comment>
<dbReference type="InterPro" id="IPR011989">
    <property type="entry name" value="ARM-like"/>
</dbReference>
<proteinExistence type="predicted"/>
<evidence type="ECO:0000256" key="4">
    <source>
        <dbReference type="SAM" id="MobiDB-lite"/>
    </source>
</evidence>
<keyword evidence="5" id="KW-1133">Transmembrane helix</keyword>
<dbReference type="PROSITE" id="PS50005">
    <property type="entry name" value="TPR"/>
    <property type="match status" value="2"/>
</dbReference>
<gene>
    <name evidence="6" type="ORF">CVV64_14290</name>
</gene>
<feature type="compositionally biased region" description="Acidic residues" evidence="4">
    <location>
        <begin position="1148"/>
        <end position="1164"/>
    </location>
</feature>
<dbReference type="PANTHER" id="PTHR45586:SF1">
    <property type="entry name" value="LIPOPOLYSACCHARIDE ASSEMBLY PROTEIN B"/>
    <property type="match status" value="1"/>
</dbReference>
<dbReference type="InterPro" id="IPR019734">
    <property type="entry name" value="TPR_rpt"/>
</dbReference>
<name>A0A2N1PM90_9BACT</name>
<dbReference type="Gene3D" id="1.25.10.10">
    <property type="entry name" value="Leucine-rich Repeat Variant"/>
    <property type="match status" value="2"/>
</dbReference>
<feature type="transmembrane region" description="Helical" evidence="5">
    <location>
        <begin position="1194"/>
        <end position="1211"/>
    </location>
</feature>
<keyword evidence="5" id="KW-0472">Membrane</keyword>
<organism evidence="6 7">
    <name type="scientific">Candidatus Wallbacteria bacterium HGW-Wallbacteria-1</name>
    <dbReference type="NCBI Taxonomy" id="2013854"/>
    <lineage>
        <taxon>Bacteria</taxon>
        <taxon>Candidatus Walliibacteriota</taxon>
    </lineage>
</organism>
<sequence length="1576" mass="172788">MIALNSEFQILCLLDSIVSGLISSDEEVHASAFEAAAGTGEPALFMIMEGLSESGRILVESGARISQTSARIVQAFSSMAESLRDDLRLGRLRQSFDDYRKLEFRQSLAFLENLEEILQKASLNGTDRDSLDSIEILKVIVLLEQNPLIREKAFRGMALASALEPGTMGFVTPFLRHQNPRVRSAAISAISLVKEADSLLLLGFFDDGGSGMSNLPDIEKAFSGVPWVTLAVAMAGFSANPELAHLFAKIMKQRPFSPLTPVLWDMSQHPDSGLSHRGLELLKDYFSNGLSGEDFLQWVQDFPSLPVVQSVSDLRKLGNDDLKLWLEYTIEGETRGNSFESSVELILDKGFLDALDPEMRRLVLQTAGRMGAAFPDLCSRIIPPLIRFCSPEGVSVSFRSMAAEALAMLPPRSGIDETIVTLSTSGDLKLVSAACHVAARHSPGKLPDILTSLSDEFGRRGEMAAAALAGELRVRDWLGSLTSLLSSREDAVRDCARRSLEKLAMAGTSQARRILRDRQQDAVEASASSGSAESLVKRLRRRWLGRADEMGAIGEEIATALFEINSHIEPNRLNALVAIENLCRNSETMASETIVDILDNVVFSTWDNTMVVREKAFRVAVALKIAAGPALEVSRPAPAGMPPQLFRAIFRRGLRAEKIRTLHSLVPGCRDLVEQAVDSLGEEGDPFVRASLCRAIGLAGSSDDSIVLLPFFGDGDGRVRANAVEGMVLSAGEKAFSLIVPMLRDSTPRVQRNVRNGLGLLDPATAADTLVGLSRSDDSDLRLFAAYTMGILGQKNSMVYVGILKSMLAREGSRNVCARIIKSLVKIYSPYPETVSSAVFSGLVSREGVPWKKAMLQWGMEKAANRETGSIEEYVRQSDDDGDDAPLDPRFAFTTIMELPPAPPAVSSPHTGEENGQGGSMEAAQGAVADEEDNESSLSDLEARLIEEASMAGMEAVNAIKSMAGLGEEVSPVIIDFLAELASGGGPCDRLAYFAFRSLKALDHQRASKIRRGADSSSSSSSGIVNSENVISGLDSVSLPSVSLTEILFSASGNPVIERADRIPVSDKVSRSDKLFRSDKVFGSSRADGSDQNCNAGTLIAETIAEDTIINVSGSSFDAENDAVHSAVPEHSQEENFNLKEAYRADSELEISEPEPEAEAEAESQAEPAEQIPSMEPVSGKIGKSIFTGTFRNLTIFAIMVILIIAGHGIYRHAVYRTLIRQGLINARQGHHDKARELLETAYSRGAREAVILAVMADIHFWFGRERDSERLVDALAREYPKSREYERFLARTALTGNRTGEAMDRYGRILAIHPDYCRARYEYALAHRDAGMADRAAEEALRIFQFEPDNIDSMVLMATIHEDALRLKEAVTWSLRALRVNSSYPPAIVRHASILYRSGRCRESAQFYDQAIQLYKTMNWNTLDLQYPLAMALMDSAEDKRAGQIFMDLLRDRPGDLESGLSLGVLFGRQGKREEELALYKSLLVHHPNDSRLLYNIGLLYYNSGDEVEALNCFESAVRDNRNFAMAFFNAAVLRHRAGDLEGARRHYQRVCEIEPVNARAEELLRKVSSQLQSR</sequence>
<dbReference type="PANTHER" id="PTHR45586">
    <property type="entry name" value="TPR REPEAT-CONTAINING PROTEIN PA4667"/>
    <property type="match status" value="1"/>
</dbReference>
<dbReference type="Pfam" id="PF14559">
    <property type="entry name" value="TPR_19"/>
    <property type="match status" value="1"/>
</dbReference>
<dbReference type="SMART" id="SM00028">
    <property type="entry name" value="TPR"/>
    <property type="match status" value="6"/>
</dbReference>
<dbReference type="Pfam" id="PF13432">
    <property type="entry name" value="TPR_16"/>
    <property type="match status" value="1"/>
</dbReference>
<dbReference type="SUPFAM" id="SSF48452">
    <property type="entry name" value="TPR-like"/>
    <property type="match status" value="1"/>
</dbReference>
<keyword evidence="1" id="KW-0677">Repeat</keyword>
<dbReference type="Pfam" id="PF13646">
    <property type="entry name" value="HEAT_2"/>
    <property type="match status" value="1"/>
</dbReference>
<dbReference type="Gene3D" id="1.25.40.10">
    <property type="entry name" value="Tetratricopeptide repeat domain"/>
    <property type="match status" value="2"/>
</dbReference>
<evidence type="ECO:0000313" key="7">
    <source>
        <dbReference type="Proteomes" id="UP000233256"/>
    </source>
</evidence>
<evidence type="ECO:0000256" key="3">
    <source>
        <dbReference type="PROSITE-ProRule" id="PRU00339"/>
    </source>
</evidence>
<dbReference type="EMBL" id="PGXC01000017">
    <property type="protein sequence ID" value="PKK89445.1"/>
    <property type="molecule type" value="Genomic_DNA"/>
</dbReference>
<keyword evidence="2 3" id="KW-0802">TPR repeat</keyword>
<dbReference type="InterPro" id="IPR016024">
    <property type="entry name" value="ARM-type_fold"/>
</dbReference>
<evidence type="ECO:0000256" key="5">
    <source>
        <dbReference type="SAM" id="Phobius"/>
    </source>
</evidence>
<feature type="region of interest" description="Disordered" evidence="4">
    <location>
        <begin position="1146"/>
        <end position="1177"/>
    </location>
</feature>
<dbReference type="SUPFAM" id="SSF48371">
    <property type="entry name" value="ARM repeat"/>
    <property type="match status" value="1"/>
</dbReference>
<evidence type="ECO:0000256" key="2">
    <source>
        <dbReference type="ARBA" id="ARBA00022803"/>
    </source>
</evidence>
<feature type="repeat" description="TPR" evidence="3">
    <location>
        <begin position="1526"/>
        <end position="1559"/>
    </location>
</feature>
<protein>
    <submittedName>
        <fullName evidence="6">Uncharacterized protein</fullName>
    </submittedName>
</protein>
<keyword evidence="5" id="KW-0812">Transmembrane</keyword>
<reference evidence="6 7" key="1">
    <citation type="journal article" date="2017" name="ISME J.">
        <title>Potential for microbial H2 and metal transformations associated with novel bacteria and archaea in deep terrestrial subsurface sediments.</title>
        <authorList>
            <person name="Hernsdorf A.W."/>
            <person name="Amano Y."/>
            <person name="Miyakawa K."/>
            <person name="Ise K."/>
            <person name="Suzuki Y."/>
            <person name="Anantharaman K."/>
            <person name="Probst A."/>
            <person name="Burstein D."/>
            <person name="Thomas B.C."/>
            <person name="Banfield J.F."/>
        </authorList>
    </citation>
    <scope>NUCLEOTIDE SEQUENCE [LARGE SCALE GENOMIC DNA]</scope>
    <source>
        <strain evidence="6">HGW-Wallbacteria-1</strain>
    </source>
</reference>
<accession>A0A2N1PM90</accession>
<dbReference type="InterPro" id="IPR051012">
    <property type="entry name" value="CellSynth/LPSAsmb/PSIAsmb"/>
</dbReference>